<comment type="caution">
    <text evidence="9">The sequence shown here is derived from an EMBL/GenBank/DDBJ whole genome shotgun (WGS) entry which is preliminary data.</text>
</comment>
<dbReference type="GO" id="GO:0042781">
    <property type="term" value="F:3'-tRNA processing endoribonuclease activity"/>
    <property type="evidence" value="ECO:0007669"/>
    <property type="project" value="TreeGrafter"/>
</dbReference>
<keyword evidence="4 7" id="KW-0255">Endonuclease</keyword>
<dbReference type="GO" id="GO:0000049">
    <property type="term" value="F:tRNA binding"/>
    <property type="evidence" value="ECO:0007669"/>
    <property type="project" value="UniProtKB-UniRule"/>
</dbReference>
<dbReference type="Gene3D" id="3.30.230.10">
    <property type="match status" value="1"/>
</dbReference>
<evidence type="ECO:0000256" key="4">
    <source>
        <dbReference type="ARBA" id="ARBA00022759"/>
    </source>
</evidence>
<dbReference type="PANTHER" id="PTHR33992:SF1">
    <property type="entry name" value="RIBONUCLEASE P PROTEIN COMPONENT"/>
    <property type="match status" value="1"/>
</dbReference>
<evidence type="ECO:0000313" key="9">
    <source>
        <dbReference type="EMBL" id="HAA84366.1"/>
    </source>
</evidence>
<evidence type="ECO:0000256" key="2">
    <source>
        <dbReference type="ARBA" id="ARBA00022694"/>
    </source>
</evidence>
<keyword evidence="6 7" id="KW-0694">RNA-binding</keyword>
<comment type="similarity">
    <text evidence="7">Belongs to the RnpA family.</text>
</comment>
<dbReference type="InterPro" id="IPR020568">
    <property type="entry name" value="Ribosomal_Su5_D2-typ_SF"/>
</dbReference>
<dbReference type="PANTHER" id="PTHR33992">
    <property type="entry name" value="RIBONUCLEASE P PROTEIN COMPONENT"/>
    <property type="match status" value="1"/>
</dbReference>
<proteinExistence type="inferred from homology"/>
<gene>
    <name evidence="7 9" type="primary">rnpA</name>
    <name evidence="9" type="ORF">DCE01_06260</name>
</gene>
<dbReference type="NCBIfam" id="TIGR00188">
    <property type="entry name" value="rnpA"/>
    <property type="match status" value="1"/>
</dbReference>
<sequence>MKKEGLSKKERLTKNSEFQKVFKYGKKVWVDSILLILYTPNELGIRRLGIVVSKKIKKATKRNKVKRWIREIFRKNKESFPEGCDFIIIPHPKMGELSFAEIKTKVLEKLAELKS</sequence>
<dbReference type="EC" id="3.1.26.5" evidence="7 8"/>
<evidence type="ECO:0000256" key="5">
    <source>
        <dbReference type="ARBA" id="ARBA00022801"/>
    </source>
</evidence>
<evidence type="ECO:0000256" key="3">
    <source>
        <dbReference type="ARBA" id="ARBA00022722"/>
    </source>
</evidence>
<keyword evidence="5 7" id="KW-0378">Hydrolase</keyword>
<dbReference type="InterPro" id="IPR020539">
    <property type="entry name" value="RNase_P_CS"/>
</dbReference>
<evidence type="ECO:0000256" key="6">
    <source>
        <dbReference type="ARBA" id="ARBA00022884"/>
    </source>
</evidence>
<name>A0A101FJL7_9BACT</name>
<accession>A0A101FJL7</accession>
<keyword evidence="3 7" id="KW-0540">Nuclease</keyword>
<dbReference type="SUPFAM" id="SSF54211">
    <property type="entry name" value="Ribosomal protein S5 domain 2-like"/>
    <property type="match status" value="1"/>
</dbReference>
<dbReference type="Pfam" id="PF00825">
    <property type="entry name" value="Ribonuclease_P"/>
    <property type="match status" value="1"/>
</dbReference>
<dbReference type="InterPro" id="IPR014721">
    <property type="entry name" value="Ribsml_uS5_D2-typ_fold_subgr"/>
</dbReference>
<comment type="catalytic activity">
    <reaction evidence="7">
        <text>Endonucleolytic cleavage of RNA, removing 5'-extranucleotides from tRNA precursor.</text>
        <dbReference type="EC" id="3.1.26.5"/>
    </reaction>
</comment>
<evidence type="ECO:0000256" key="8">
    <source>
        <dbReference type="NCBIfam" id="TIGR00188"/>
    </source>
</evidence>
<keyword evidence="2 7" id="KW-0819">tRNA processing</keyword>
<dbReference type="HAMAP" id="MF_00227">
    <property type="entry name" value="RNase_P"/>
    <property type="match status" value="1"/>
</dbReference>
<dbReference type="GO" id="GO:0001682">
    <property type="term" value="P:tRNA 5'-leader removal"/>
    <property type="evidence" value="ECO:0007669"/>
    <property type="project" value="UniProtKB-UniRule"/>
</dbReference>
<evidence type="ECO:0000256" key="1">
    <source>
        <dbReference type="ARBA" id="ARBA00002663"/>
    </source>
</evidence>
<evidence type="ECO:0000256" key="7">
    <source>
        <dbReference type="HAMAP-Rule" id="MF_00227"/>
    </source>
</evidence>
<organism evidence="9 10">
    <name type="scientific">Thermodesulfobacterium commune</name>
    <dbReference type="NCBI Taxonomy" id="1741"/>
    <lineage>
        <taxon>Bacteria</taxon>
        <taxon>Pseudomonadati</taxon>
        <taxon>Thermodesulfobacteriota</taxon>
        <taxon>Thermodesulfobacteria</taxon>
        <taxon>Thermodesulfobacteriales</taxon>
        <taxon>Thermodesulfobacteriaceae</taxon>
        <taxon>Thermodesulfobacterium</taxon>
    </lineage>
</organism>
<dbReference type="Proteomes" id="UP000257240">
    <property type="component" value="Unassembled WGS sequence"/>
</dbReference>
<dbReference type="RefSeq" id="WP_038060895.1">
    <property type="nucleotide sequence ID" value="NZ_DAINLL010000005.1"/>
</dbReference>
<dbReference type="PROSITE" id="PS00648">
    <property type="entry name" value="RIBONUCLEASE_P"/>
    <property type="match status" value="1"/>
</dbReference>
<protein>
    <recommendedName>
        <fullName evidence="7 8">Ribonuclease P protein component</fullName>
        <shortName evidence="7">RNase P protein</shortName>
        <shortName evidence="7">RNaseP protein</shortName>
        <ecNumber evidence="7 8">3.1.26.5</ecNumber>
    </recommendedName>
    <alternativeName>
        <fullName evidence="7">Protein C5</fullName>
    </alternativeName>
</protein>
<dbReference type="AlphaFoldDB" id="A0A101FJL7"/>
<dbReference type="GO" id="GO:0004526">
    <property type="term" value="F:ribonuclease P activity"/>
    <property type="evidence" value="ECO:0007669"/>
    <property type="project" value="UniProtKB-UniRule"/>
</dbReference>
<dbReference type="EMBL" id="DLVE01000078">
    <property type="protein sequence ID" value="HAA84366.1"/>
    <property type="molecule type" value="Genomic_DNA"/>
</dbReference>
<dbReference type="InterPro" id="IPR000100">
    <property type="entry name" value="RNase_P"/>
</dbReference>
<comment type="subunit">
    <text evidence="7">Consists of a catalytic RNA component (M1 or rnpB) and a protein subunit.</text>
</comment>
<reference evidence="9 10" key="1">
    <citation type="journal article" date="2018" name="Nat. Biotechnol.">
        <title>A standardized bacterial taxonomy based on genome phylogeny substantially revises the tree of life.</title>
        <authorList>
            <person name="Parks D.H."/>
            <person name="Chuvochina M."/>
            <person name="Waite D.W."/>
            <person name="Rinke C."/>
            <person name="Skarshewski A."/>
            <person name="Chaumeil P.A."/>
            <person name="Hugenholtz P."/>
        </authorList>
    </citation>
    <scope>NUCLEOTIDE SEQUENCE [LARGE SCALE GENOMIC DNA]</scope>
    <source>
        <strain evidence="9">UBA12529</strain>
    </source>
</reference>
<dbReference type="GO" id="GO:0030677">
    <property type="term" value="C:ribonuclease P complex"/>
    <property type="evidence" value="ECO:0007669"/>
    <property type="project" value="TreeGrafter"/>
</dbReference>
<evidence type="ECO:0000313" key="10">
    <source>
        <dbReference type="Proteomes" id="UP000257240"/>
    </source>
</evidence>
<comment type="function">
    <text evidence="1 7">RNaseP catalyzes the removal of the 5'-leader sequence from pre-tRNA to produce the mature 5'-terminus. It can also cleave other RNA substrates such as 4.5S RNA. The protein component plays an auxiliary but essential role in vivo by binding to the 5'-leader sequence and broadening the substrate specificity of the ribozyme.</text>
</comment>